<feature type="region of interest" description="Disordered" evidence="1">
    <location>
        <begin position="106"/>
        <end position="179"/>
    </location>
</feature>
<reference evidence="2" key="2">
    <citation type="submission" date="2021-03" db="UniProtKB">
        <authorList>
            <consortium name="EnsemblPlants"/>
        </authorList>
    </citation>
    <scope>IDENTIFICATION</scope>
</reference>
<dbReference type="Gramene" id="AUR62043965-RA">
    <property type="protein sequence ID" value="AUR62043965-RA:cds"/>
    <property type="gene ID" value="AUR62043965"/>
</dbReference>
<reference evidence="2" key="1">
    <citation type="journal article" date="2017" name="Nature">
        <title>The genome of Chenopodium quinoa.</title>
        <authorList>
            <person name="Jarvis D.E."/>
            <person name="Ho Y.S."/>
            <person name="Lightfoot D.J."/>
            <person name="Schmoeckel S.M."/>
            <person name="Li B."/>
            <person name="Borm T.J.A."/>
            <person name="Ohyanagi H."/>
            <person name="Mineta K."/>
            <person name="Michell C.T."/>
            <person name="Saber N."/>
            <person name="Kharbatia N.M."/>
            <person name="Rupper R.R."/>
            <person name="Sharp A.R."/>
            <person name="Dally N."/>
            <person name="Boughton B.A."/>
            <person name="Woo Y.H."/>
            <person name="Gao G."/>
            <person name="Schijlen E.G.W.M."/>
            <person name="Guo X."/>
            <person name="Momin A.A."/>
            <person name="Negrao S."/>
            <person name="Al-Babili S."/>
            <person name="Gehring C."/>
            <person name="Roessner U."/>
            <person name="Jung C."/>
            <person name="Murphy K."/>
            <person name="Arold S.T."/>
            <person name="Gojobori T."/>
            <person name="van der Linden C.G."/>
            <person name="van Loo E.N."/>
            <person name="Jellen E.N."/>
            <person name="Maughan P.J."/>
            <person name="Tester M."/>
        </authorList>
    </citation>
    <scope>NUCLEOTIDE SEQUENCE [LARGE SCALE GENOMIC DNA]</scope>
    <source>
        <strain evidence="2">cv. PI 614886</strain>
    </source>
</reference>
<dbReference type="AlphaFoldDB" id="A0A803NCY6"/>
<name>A0A803NCY6_CHEQI</name>
<feature type="region of interest" description="Disordered" evidence="1">
    <location>
        <begin position="229"/>
        <end position="250"/>
    </location>
</feature>
<keyword evidence="3" id="KW-1185">Reference proteome</keyword>
<organism evidence="2 3">
    <name type="scientific">Chenopodium quinoa</name>
    <name type="common">Quinoa</name>
    <dbReference type="NCBI Taxonomy" id="63459"/>
    <lineage>
        <taxon>Eukaryota</taxon>
        <taxon>Viridiplantae</taxon>
        <taxon>Streptophyta</taxon>
        <taxon>Embryophyta</taxon>
        <taxon>Tracheophyta</taxon>
        <taxon>Spermatophyta</taxon>
        <taxon>Magnoliopsida</taxon>
        <taxon>eudicotyledons</taxon>
        <taxon>Gunneridae</taxon>
        <taxon>Pentapetalae</taxon>
        <taxon>Caryophyllales</taxon>
        <taxon>Chenopodiaceae</taxon>
        <taxon>Chenopodioideae</taxon>
        <taxon>Atripliceae</taxon>
        <taxon>Chenopodium</taxon>
    </lineage>
</organism>
<feature type="compositionally biased region" description="Basic and acidic residues" evidence="1">
    <location>
        <begin position="106"/>
        <end position="117"/>
    </location>
</feature>
<evidence type="ECO:0000256" key="1">
    <source>
        <dbReference type="SAM" id="MobiDB-lite"/>
    </source>
</evidence>
<evidence type="ECO:0000313" key="2">
    <source>
        <dbReference type="EnsemblPlants" id="AUR62043965-RA:cds"/>
    </source>
</evidence>
<proteinExistence type="predicted"/>
<dbReference type="EnsemblPlants" id="AUR62043965-RA">
    <property type="protein sequence ID" value="AUR62043965-RA:cds"/>
    <property type="gene ID" value="AUR62043965"/>
</dbReference>
<sequence>MHDSKKLGIPQLGYLFSLRSSYIPVRSGDKFFIEPHNPHRFGYYEALWYWDLILFCGSQSQVLTPCLSLNWRDLVTWVFRSWWFNVRVNDLRDKVGVLCASIEADPNKSRKSQEHASDTSAPRPKTNAGGKRSHEPLSKQGNSKSMTARDFRQGGSSSDGECDFNYKHKRRSKRRSDVDKEDITLNNADSFSDIQDFHIVPTNIPFVPIPRPIVGKGKGIRIATNKFRDNSPNLPRKEIQSPTQSLKSVDGPHSLELASKALEVRQSVAEDRTAAIQRIGAQYLAMLQASPYLEVPKRFEEASMVYRGIQNLKGDLAPLKCKVESYVFQSNPTLLWRKLQRNNKDLNK</sequence>
<evidence type="ECO:0000313" key="3">
    <source>
        <dbReference type="Proteomes" id="UP000596660"/>
    </source>
</evidence>
<dbReference type="Proteomes" id="UP000596660">
    <property type="component" value="Unplaced"/>
</dbReference>
<accession>A0A803NCY6</accession>
<protein>
    <submittedName>
        <fullName evidence="2">Uncharacterized protein</fullName>
    </submittedName>
</protein>